<feature type="region of interest" description="Disordered" evidence="2">
    <location>
        <begin position="83"/>
        <end position="134"/>
    </location>
</feature>
<dbReference type="PANTHER" id="PTHR48006:SF100">
    <property type="entry name" value="LRR RECEPTOR-LIKE SERINE_THREONINE-KINASE-RELATED"/>
    <property type="match status" value="1"/>
</dbReference>
<dbReference type="OMA" id="IDATHEC"/>
<dbReference type="Gene3D" id="3.80.10.10">
    <property type="entry name" value="Ribonuclease Inhibitor"/>
    <property type="match status" value="1"/>
</dbReference>
<dbReference type="eggNOG" id="KOG0619">
    <property type="taxonomic scope" value="Eukaryota"/>
</dbReference>
<feature type="chain" id="PRO_5003838834" description="Disease resistance R13L4/SHOC-2-like LRR domain-containing protein" evidence="3">
    <location>
        <begin position="22"/>
        <end position="726"/>
    </location>
</feature>
<dbReference type="InterPro" id="IPR055414">
    <property type="entry name" value="LRR_R13L4/SHOC2-like"/>
</dbReference>
<dbReference type="PANTHER" id="PTHR48006">
    <property type="entry name" value="LEUCINE-RICH REPEAT-CONTAINING PROTEIN DDB_G0281931-RELATED"/>
    <property type="match status" value="1"/>
</dbReference>
<feature type="signal peptide" evidence="3">
    <location>
        <begin position="1"/>
        <end position="21"/>
    </location>
</feature>
<keyword evidence="6" id="KW-1185">Reference proteome</keyword>
<dbReference type="SUPFAM" id="SSF52058">
    <property type="entry name" value="L domain-like"/>
    <property type="match status" value="1"/>
</dbReference>
<dbReference type="FunFam" id="3.80.10.10:FF:001993">
    <property type="entry name" value="Predicted protein"/>
    <property type="match status" value="1"/>
</dbReference>
<evidence type="ECO:0000256" key="2">
    <source>
        <dbReference type="SAM" id="MobiDB-lite"/>
    </source>
</evidence>
<name>K0R345_THAOC</name>
<reference evidence="5 6" key="1">
    <citation type="journal article" date="2012" name="Genome Biol.">
        <title>Genome and low-iron response of an oceanic diatom adapted to chronic iron limitation.</title>
        <authorList>
            <person name="Lommer M."/>
            <person name="Specht M."/>
            <person name="Roy A.S."/>
            <person name="Kraemer L."/>
            <person name="Andreson R."/>
            <person name="Gutowska M.A."/>
            <person name="Wolf J."/>
            <person name="Bergner S.V."/>
            <person name="Schilhabel M.B."/>
            <person name="Klostermeier U.C."/>
            <person name="Beiko R.G."/>
            <person name="Rosenstiel P."/>
            <person name="Hippler M."/>
            <person name="Laroche J."/>
        </authorList>
    </citation>
    <scope>NUCLEOTIDE SEQUENCE [LARGE SCALE GENOMIC DNA]</scope>
    <source>
        <strain evidence="5 6">CCMP1005</strain>
    </source>
</reference>
<dbReference type="OrthoDB" id="205182at2759"/>
<evidence type="ECO:0000259" key="4">
    <source>
        <dbReference type="Pfam" id="PF23598"/>
    </source>
</evidence>
<dbReference type="AlphaFoldDB" id="K0R345"/>
<accession>K0R345</accession>
<feature type="domain" description="Disease resistance R13L4/SHOC-2-like LRR" evidence="4">
    <location>
        <begin position="567"/>
        <end position="678"/>
    </location>
</feature>
<feature type="non-terminal residue" evidence="5">
    <location>
        <position position="1"/>
    </location>
</feature>
<dbReference type="Pfam" id="PF13855">
    <property type="entry name" value="LRR_8"/>
    <property type="match status" value="1"/>
</dbReference>
<dbReference type="GO" id="GO:0004674">
    <property type="term" value="F:protein serine/threonine kinase activity"/>
    <property type="evidence" value="ECO:0007669"/>
    <property type="project" value="UniProtKB-KW"/>
</dbReference>
<dbReference type="Proteomes" id="UP000266841">
    <property type="component" value="Unassembled WGS sequence"/>
</dbReference>
<dbReference type="InterPro" id="IPR001611">
    <property type="entry name" value="Leu-rich_rpt"/>
</dbReference>
<dbReference type="EMBL" id="AGNL01047216">
    <property type="protein sequence ID" value="EJK47213.1"/>
    <property type="molecule type" value="Genomic_DNA"/>
</dbReference>
<keyword evidence="3" id="KW-0732">Signal</keyword>
<dbReference type="Pfam" id="PF00560">
    <property type="entry name" value="LRR_1"/>
    <property type="match status" value="1"/>
</dbReference>
<dbReference type="InterPro" id="IPR051824">
    <property type="entry name" value="LRR_Rcpt-Like_S/T_Kinase"/>
</dbReference>
<feature type="compositionally biased region" description="Basic and acidic residues" evidence="2">
    <location>
        <begin position="103"/>
        <end position="134"/>
    </location>
</feature>
<evidence type="ECO:0000256" key="1">
    <source>
        <dbReference type="ARBA" id="ARBA00022737"/>
    </source>
</evidence>
<evidence type="ECO:0000256" key="3">
    <source>
        <dbReference type="SAM" id="SignalP"/>
    </source>
</evidence>
<keyword evidence="1" id="KW-0677">Repeat</keyword>
<evidence type="ECO:0000313" key="5">
    <source>
        <dbReference type="EMBL" id="EJK47213.1"/>
    </source>
</evidence>
<comment type="caution">
    <text evidence="5">The sequence shown here is derived from an EMBL/GenBank/DDBJ whole genome shotgun (WGS) entry which is preliminary data.</text>
</comment>
<organism evidence="5 6">
    <name type="scientific">Thalassiosira oceanica</name>
    <name type="common">Marine diatom</name>
    <dbReference type="NCBI Taxonomy" id="159749"/>
    <lineage>
        <taxon>Eukaryota</taxon>
        <taxon>Sar</taxon>
        <taxon>Stramenopiles</taxon>
        <taxon>Ochrophyta</taxon>
        <taxon>Bacillariophyta</taxon>
        <taxon>Coscinodiscophyceae</taxon>
        <taxon>Thalassiosirophycidae</taxon>
        <taxon>Thalassiosirales</taxon>
        <taxon>Thalassiosiraceae</taxon>
        <taxon>Thalassiosira</taxon>
    </lineage>
</organism>
<dbReference type="InterPro" id="IPR032675">
    <property type="entry name" value="LRR_dom_sf"/>
</dbReference>
<dbReference type="Pfam" id="PF23598">
    <property type="entry name" value="LRR_14"/>
    <property type="match status" value="1"/>
</dbReference>
<dbReference type="PROSITE" id="PS51450">
    <property type="entry name" value="LRR"/>
    <property type="match status" value="1"/>
</dbReference>
<sequence>QVLDALMLLLLLLLSINKSSTNPLQSAIRMAPYRSRTDEKMVPSRCLAALSLPPGQLAPQVSPRPAITQRKWEMFGRAPSLSLDLQRAPEETMSSGDSFYDPSKPDWWNEARRNERRKADADRHSRIREDNERRKMAAGNVANYSSRGITATATGVRVGALAERDDGRYSRKQLSGMEAGVGAYYDDSKEAMDERKKKLEKFNNMDVMDMQDDRLKTKANLDEELEGKSIWDLVDRGTLMVGCCLILVVIVAVTIPVTLISEDQPYIAPKIPDPPSPSPTVSRQQDYWPIFDNLQRIAGGADVLGDPNTAQNRALNWIVYEDGMELGAEKDHLHQRFVLMVIYYISGPWTPVQGRLEWGSPVHECEWEGITCKPVEDLEQELNGRIEELLEVGREDGIKIDVPRRIINKLELRQRLVSGEVPEEFSLLYYLQHLDLENNKLIGAIPTPLYKLFNLQTLFLEQNGLTNIDSLGEYRHLEYLSLSKNAFQGPLPESFRNLKKLKTLYLHTNRFNGEVFDILKDFTLLEKIDIAFNEFTGTLPAEMGDMKNLTSFFGGHNMFNGEIPAELAKCRNLKQFQIDGSPDIGGEIPDFIGQLTKLEFIKIDTCAFKGRLPRSIGNLAELTFLDVNSNELSGAIPTTLGKLTKLKTLALANNDFEGNVPSELGNLVNLEKLYLQNTDLTGIMPEEVCGLRRESNGTLPVLEVANVGCDVECDRERGTGCCTNQC</sequence>
<evidence type="ECO:0000313" key="6">
    <source>
        <dbReference type="Proteomes" id="UP000266841"/>
    </source>
</evidence>
<proteinExistence type="predicted"/>
<gene>
    <name evidence="5" type="ORF">THAOC_34085</name>
</gene>
<dbReference type="GO" id="GO:0005524">
    <property type="term" value="F:ATP binding"/>
    <property type="evidence" value="ECO:0007669"/>
    <property type="project" value="UniProtKB-KW"/>
</dbReference>
<protein>
    <recommendedName>
        <fullName evidence="4">Disease resistance R13L4/SHOC-2-like LRR domain-containing protein</fullName>
    </recommendedName>
</protein>